<accession>A0ABR8JXP5</accession>
<keyword evidence="1" id="KW-0732">Signal</keyword>
<feature type="signal peptide" evidence="1">
    <location>
        <begin position="1"/>
        <end position="32"/>
    </location>
</feature>
<dbReference type="InterPro" id="IPR029058">
    <property type="entry name" value="AB_hydrolase_fold"/>
</dbReference>
<name>A0ABR8JXP5_9BACT</name>
<reference evidence="2 3" key="1">
    <citation type="submission" date="2020-09" db="EMBL/GenBank/DDBJ databases">
        <authorList>
            <person name="Kim M.K."/>
        </authorList>
    </citation>
    <scope>NUCLEOTIDE SEQUENCE [LARGE SCALE GENOMIC DNA]</scope>
    <source>
        <strain evidence="2 3">BT189</strain>
    </source>
</reference>
<comment type="caution">
    <text evidence="2">The sequence shown here is derived from an EMBL/GenBank/DDBJ whole genome shotgun (WGS) entry which is preliminary data.</text>
</comment>
<organism evidence="2 3">
    <name type="scientific">Hymenobacter armeniacus</name>
    <dbReference type="NCBI Taxonomy" id="2771358"/>
    <lineage>
        <taxon>Bacteria</taxon>
        <taxon>Pseudomonadati</taxon>
        <taxon>Bacteroidota</taxon>
        <taxon>Cytophagia</taxon>
        <taxon>Cytophagales</taxon>
        <taxon>Hymenobacteraceae</taxon>
        <taxon>Hymenobacter</taxon>
    </lineage>
</organism>
<protein>
    <submittedName>
        <fullName evidence="2">Uncharacterized protein</fullName>
    </submittedName>
</protein>
<evidence type="ECO:0000313" key="2">
    <source>
        <dbReference type="EMBL" id="MBD2724729.1"/>
    </source>
</evidence>
<proteinExistence type="predicted"/>
<feature type="chain" id="PRO_5045125687" evidence="1">
    <location>
        <begin position="33"/>
        <end position="363"/>
    </location>
</feature>
<dbReference type="SUPFAM" id="SSF53474">
    <property type="entry name" value="alpha/beta-Hydrolases"/>
    <property type="match status" value="1"/>
</dbReference>
<gene>
    <name evidence="2" type="ORF">IC234_21560</name>
</gene>
<dbReference type="EMBL" id="JACXAC010000011">
    <property type="protein sequence ID" value="MBD2724729.1"/>
    <property type="molecule type" value="Genomic_DNA"/>
</dbReference>
<sequence length="363" mass="38650">MLLPPAFCSTSKLPARLCLWPALLGMALSIVACQPEQSADTQATPPPVGHFEGSLSPAQQPELRAALDINHPSPGHYEAELTVPAVGTLSFVADTILFANRRLTLRRPARPGHVLTLTQDGDFWRGTLALDSVTMPVILLKRGTPRPRTYRVEKSPGPNGPFWLFAPADTSTPGPALVLLPDSGTSPTAALWADALARNGIVTLLLPAPDTTVSSVGFLENALDVLHYAPGVDTANVGVWAAGTQPLAYVGGLPISRSLRQRRMRPNDARNLHLSFFIAQNAQLDDASRAAFQNMKAERVPVLGLYGGGNARAAAALQRVLGGRRGTVRVYRGTGPDLLVPGDVSPSFGAGLPEDVLQWLPRK</sequence>
<keyword evidence="3" id="KW-1185">Reference proteome</keyword>
<evidence type="ECO:0000313" key="3">
    <source>
        <dbReference type="Proteomes" id="UP000606003"/>
    </source>
</evidence>
<dbReference type="Gene3D" id="3.40.50.1820">
    <property type="entry name" value="alpha/beta hydrolase"/>
    <property type="match status" value="1"/>
</dbReference>
<dbReference type="RefSeq" id="WP_190928850.1">
    <property type="nucleotide sequence ID" value="NZ_JACXAC010000011.1"/>
</dbReference>
<dbReference type="Proteomes" id="UP000606003">
    <property type="component" value="Unassembled WGS sequence"/>
</dbReference>
<evidence type="ECO:0000256" key="1">
    <source>
        <dbReference type="SAM" id="SignalP"/>
    </source>
</evidence>